<dbReference type="EMBL" id="JACIEW010000006">
    <property type="protein sequence ID" value="MBB4053000.1"/>
    <property type="molecule type" value="Genomic_DNA"/>
</dbReference>
<evidence type="ECO:0000313" key="2">
    <source>
        <dbReference type="Proteomes" id="UP000547011"/>
    </source>
</evidence>
<dbReference type="AlphaFoldDB" id="A0A7W6INQ3"/>
<protein>
    <submittedName>
        <fullName evidence="1">Putative Ntn-hydrolase superfamily protein</fullName>
    </submittedName>
</protein>
<dbReference type="RefSeq" id="WP_183311794.1">
    <property type="nucleotide sequence ID" value="NZ_JACIEW010000006.1"/>
</dbReference>
<evidence type="ECO:0000313" key="1">
    <source>
        <dbReference type="EMBL" id="MBB4053000.1"/>
    </source>
</evidence>
<gene>
    <name evidence="1" type="ORF">GGR20_002656</name>
</gene>
<dbReference type="PANTHER" id="PTHR39328:SF1">
    <property type="entry name" value="BLL2871 PROTEIN"/>
    <property type="match status" value="1"/>
</dbReference>
<comment type="caution">
    <text evidence="1">The sequence shown here is derived from an EMBL/GenBank/DDBJ whole genome shotgun (WGS) entry which is preliminary data.</text>
</comment>
<proteinExistence type="predicted"/>
<dbReference type="PANTHER" id="PTHR39328">
    <property type="entry name" value="BLL2871 PROTEIN"/>
    <property type="match status" value="1"/>
</dbReference>
<reference evidence="1 2" key="1">
    <citation type="submission" date="2020-08" db="EMBL/GenBank/DDBJ databases">
        <title>Genomic Encyclopedia of Type Strains, Phase IV (KMG-IV): sequencing the most valuable type-strain genomes for metagenomic binning, comparative biology and taxonomic classification.</title>
        <authorList>
            <person name="Goeker M."/>
        </authorList>
    </citation>
    <scope>NUCLEOTIDE SEQUENCE [LARGE SCALE GENOMIC DNA]</scope>
    <source>
        <strain evidence="1 2">DSM 23447</strain>
    </source>
</reference>
<dbReference type="GO" id="GO:0016787">
    <property type="term" value="F:hydrolase activity"/>
    <property type="evidence" value="ECO:0007669"/>
    <property type="project" value="UniProtKB-KW"/>
</dbReference>
<dbReference type="InterPro" id="IPR010430">
    <property type="entry name" value="DUF1028"/>
</dbReference>
<keyword evidence="2" id="KW-1185">Reference proteome</keyword>
<accession>A0A7W6INQ3</accession>
<organism evidence="1 2">
    <name type="scientific">Devosia subaequoris</name>
    <dbReference type="NCBI Taxonomy" id="395930"/>
    <lineage>
        <taxon>Bacteria</taxon>
        <taxon>Pseudomonadati</taxon>
        <taxon>Pseudomonadota</taxon>
        <taxon>Alphaproteobacteria</taxon>
        <taxon>Hyphomicrobiales</taxon>
        <taxon>Devosiaceae</taxon>
        <taxon>Devosia</taxon>
    </lineage>
</organism>
<dbReference type="Pfam" id="PF06267">
    <property type="entry name" value="DUF1028"/>
    <property type="match status" value="1"/>
</dbReference>
<keyword evidence="1" id="KW-0378">Hydrolase</keyword>
<dbReference type="SUPFAM" id="SSF56235">
    <property type="entry name" value="N-terminal nucleophile aminohydrolases (Ntn hydrolases)"/>
    <property type="match status" value="1"/>
</dbReference>
<dbReference type="InterPro" id="IPR029055">
    <property type="entry name" value="Ntn_hydrolases_N"/>
</dbReference>
<dbReference type="Gene3D" id="3.60.20.10">
    <property type="entry name" value="Glutamine Phosphoribosylpyrophosphate, subunit 1, domain 1"/>
    <property type="match status" value="1"/>
</dbReference>
<dbReference type="Proteomes" id="UP000547011">
    <property type="component" value="Unassembled WGS sequence"/>
</dbReference>
<name>A0A7W6INQ3_9HYPH</name>
<sequence>MTFSIVARDSQTGELGVATATAGPAVGALVPHVRAGQAAMATQAMTNPYLAVDTLAAIPATDAEQALQGALAQDPESDRRQAIVIDAQGRIGAWTGVRCEDYAGHAVGENVAVAGNIIAGRAVLDAMLQAIKGPGDLTERLFAALQAGNRAGGDRRTITSAALKVVRDQVYPEVDLRVDWSADPIADLSDLIARTRHGSYAEFFSAVLRRDSRF</sequence>